<protein>
    <submittedName>
        <fullName evidence="2">HXXXD-type acyl-transferase family protein, putative</fullName>
    </submittedName>
</protein>
<dbReference type="AlphaFoldDB" id="A0A061DGL0"/>
<dbReference type="KEGG" id="tcc:18611162"/>
<evidence type="ECO:0000256" key="1">
    <source>
        <dbReference type="ARBA" id="ARBA00022679"/>
    </source>
</evidence>
<name>A0A061DGL0_THECC</name>
<dbReference type="EMBL" id="CM001879">
    <property type="protein sequence ID" value="EOX91480.1"/>
    <property type="molecule type" value="Genomic_DNA"/>
</dbReference>
<dbReference type="InterPro" id="IPR051283">
    <property type="entry name" value="Sec_Metabolite_Acyltrans"/>
</dbReference>
<accession>A0A061DGL0</accession>
<keyword evidence="3" id="KW-1185">Reference proteome</keyword>
<dbReference type="Gramene" id="EOX91480">
    <property type="protein sequence ID" value="EOX91480"/>
    <property type="gene ID" value="TCM_000656"/>
</dbReference>
<dbReference type="SMR" id="A0A061DGL0"/>
<dbReference type="FunCoup" id="A0A061DGL0">
    <property type="interactions" value="200"/>
</dbReference>
<proteinExistence type="predicted"/>
<dbReference type="InParanoid" id="A0A061DGL0"/>
<organism evidence="2 3">
    <name type="scientific">Theobroma cacao</name>
    <name type="common">Cacao</name>
    <name type="synonym">Cocoa</name>
    <dbReference type="NCBI Taxonomy" id="3641"/>
    <lineage>
        <taxon>Eukaryota</taxon>
        <taxon>Viridiplantae</taxon>
        <taxon>Streptophyta</taxon>
        <taxon>Embryophyta</taxon>
        <taxon>Tracheophyta</taxon>
        <taxon>Spermatophyta</taxon>
        <taxon>Magnoliopsida</taxon>
        <taxon>eudicotyledons</taxon>
        <taxon>Gunneridae</taxon>
        <taxon>Pentapetalae</taxon>
        <taxon>rosids</taxon>
        <taxon>malvids</taxon>
        <taxon>Malvales</taxon>
        <taxon>Malvaceae</taxon>
        <taxon>Byttnerioideae</taxon>
        <taxon>Theobroma</taxon>
    </lineage>
</organism>
<keyword evidence="1" id="KW-0808">Transferase</keyword>
<dbReference type="HOGENOM" id="CLU_014546_3_0_1"/>
<dbReference type="Gramene" id="Tc01v2_t005210.1">
    <property type="protein sequence ID" value="Tc01v2_p005210.1"/>
    <property type="gene ID" value="Tc01v2_g005210"/>
</dbReference>
<dbReference type="PANTHER" id="PTHR31896:SF75">
    <property type="entry name" value="HXXXD-TYPE ACYL-TRANSFERASE FAMILY PROTEIN"/>
    <property type="match status" value="1"/>
</dbReference>
<dbReference type="OrthoDB" id="1862401at2759"/>
<evidence type="ECO:0000313" key="2">
    <source>
        <dbReference type="EMBL" id="EOX91480.1"/>
    </source>
</evidence>
<dbReference type="OMA" id="ENGIWIY"/>
<dbReference type="Pfam" id="PF02458">
    <property type="entry name" value="Transferase"/>
    <property type="match status" value="1"/>
</dbReference>
<gene>
    <name evidence="2" type="ORF">TCM_000656</name>
</gene>
<dbReference type="Proteomes" id="UP000026915">
    <property type="component" value="Chromosome 1"/>
</dbReference>
<dbReference type="Gene3D" id="3.30.559.10">
    <property type="entry name" value="Chloramphenicol acetyltransferase-like domain"/>
    <property type="match status" value="2"/>
</dbReference>
<dbReference type="InterPro" id="IPR023213">
    <property type="entry name" value="CAT-like_dom_sf"/>
</dbReference>
<reference evidence="2 3" key="1">
    <citation type="journal article" date="2013" name="Genome Biol.">
        <title>The genome sequence of the most widely cultivated cacao type and its use to identify candidate genes regulating pod color.</title>
        <authorList>
            <person name="Motamayor J.C."/>
            <person name="Mockaitis K."/>
            <person name="Schmutz J."/>
            <person name="Haiminen N."/>
            <person name="Iii D.L."/>
            <person name="Cornejo O."/>
            <person name="Findley S.D."/>
            <person name="Zheng P."/>
            <person name="Utro F."/>
            <person name="Royaert S."/>
            <person name="Saski C."/>
            <person name="Jenkins J."/>
            <person name="Podicheti R."/>
            <person name="Zhao M."/>
            <person name="Scheffler B.E."/>
            <person name="Stack J.C."/>
            <person name="Feltus F.A."/>
            <person name="Mustiga G.M."/>
            <person name="Amores F."/>
            <person name="Phillips W."/>
            <person name="Marelli J.P."/>
            <person name="May G.D."/>
            <person name="Shapiro H."/>
            <person name="Ma J."/>
            <person name="Bustamante C.D."/>
            <person name="Schnell R.J."/>
            <person name="Main D."/>
            <person name="Gilbert D."/>
            <person name="Parida L."/>
            <person name="Kuhn D.N."/>
        </authorList>
    </citation>
    <scope>NUCLEOTIDE SEQUENCE [LARGE SCALE GENOMIC DNA]</scope>
    <source>
        <strain evidence="3">cv. Matina 1-6</strain>
    </source>
</reference>
<dbReference type="eggNOG" id="ENOG502QVP8">
    <property type="taxonomic scope" value="Eukaryota"/>
</dbReference>
<dbReference type="PANTHER" id="PTHR31896">
    <property type="entry name" value="FAMILY REGULATORY PROTEIN, PUTATIVE (AFU_ORTHOLOGUE AFUA_3G14730)-RELATED"/>
    <property type="match status" value="1"/>
</dbReference>
<evidence type="ECO:0000313" key="3">
    <source>
        <dbReference type="Proteomes" id="UP000026915"/>
    </source>
</evidence>
<dbReference type="GO" id="GO:0016747">
    <property type="term" value="F:acyltransferase activity, transferring groups other than amino-acyl groups"/>
    <property type="evidence" value="ECO:0000318"/>
    <property type="project" value="GO_Central"/>
</dbReference>
<dbReference type="GO" id="GO:0005737">
    <property type="term" value="C:cytoplasm"/>
    <property type="evidence" value="ECO:0000318"/>
    <property type="project" value="GO_Central"/>
</dbReference>
<sequence>MGGIRYISSTIVQAANHKGKTERVELTPWDLQLLLVGSIQKGLIFPKPKQPQERQTGNYTLIIHHLNTSLSHTLDYFPPLSGRLASTEHDDDTISFFIDCNNAGALFVHAAADGVTISDILEPGGYVPHIVHSFFPLNGVKNYEGTFQPLLAVQVTELVDGIFIGCTINHMVVDGTSFWHFFNFWAEISRGSVHLSKPPVLQRWFLDGTDLPIHIPQAYVKQVHEELFTRPPLRERVCHFTKENIAKLKAKANAEAGTDKISSLQALLSHIWQSVIRNKTLDPNEEINYRMLVGARPRLNELPEQYFGNAVQAGSITMKVKELLEQGLGNVAWEMNRLVATQTVEKLKKFLEDWTASPKLMSMGSMASNALVTSSSPWFNIYGNDFGWGRPVAVRSGCGNKHDGKITVFRGVEEGSIDIEACLCPDTLEAMANDEEFMEAVTISI</sequence>